<protein>
    <submittedName>
        <fullName evidence="2">Uncharacterized protein</fullName>
    </submittedName>
</protein>
<feature type="transmembrane region" description="Helical" evidence="1">
    <location>
        <begin position="154"/>
        <end position="173"/>
    </location>
</feature>
<proteinExistence type="predicted"/>
<accession>A0A8D8WYP7</accession>
<feature type="transmembrane region" description="Helical" evidence="1">
    <location>
        <begin position="71"/>
        <end position="93"/>
    </location>
</feature>
<sequence>MAVSQLSTIRIIRNNLMTIIQNIHRRFLKNENRVTKYLHLQLNLLSMLGLFKSTKSSTRSSSTWHQQLHMVFSFTFFATLLTLTFVCVVTKSSKEFAEFSNIIFELIGMAMLFFQTVLLNSRRSGLIELLEKMDKFDLNSHRTIFIAVRRLERLAFFVLYGGIGFVVLLKFSVPFFPIDARSAAHVQSIYGFKYPQNRLPQCLALPFVDTSEPSWFYVLYMLEILLWSGGSRWKISEKSSKH</sequence>
<dbReference type="EMBL" id="HBUF01236059">
    <property type="protein sequence ID" value="CAG6675275.1"/>
    <property type="molecule type" value="Transcribed_RNA"/>
</dbReference>
<feature type="transmembrane region" description="Helical" evidence="1">
    <location>
        <begin position="215"/>
        <end position="233"/>
    </location>
</feature>
<organism evidence="2">
    <name type="scientific">Cacopsylla melanoneura</name>
    <dbReference type="NCBI Taxonomy" id="428564"/>
    <lineage>
        <taxon>Eukaryota</taxon>
        <taxon>Metazoa</taxon>
        <taxon>Ecdysozoa</taxon>
        <taxon>Arthropoda</taxon>
        <taxon>Hexapoda</taxon>
        <taxon>Insecta</taxon>
        <taxon>Pterygota</taxon>
        <taxon>Neoptera</taxon>
        <taxon>Paraneoptera</taxon>
        <taxon>Hemiptera</taxon>
        <taxon>Sternorrhyncha</taxon>
        <taxon>Psylloidea</taxon>
        <taxon>Psyllidae</taxon>
        <taxon>Psyllinae</taxon>
        <taxon>Cacopsylla</taxon>
    </lineage>
</organism>
<keyword evidence="1" id="KW-0812">Transmembrane</keyword>
<name>A0A8D8WYP7_9HEMI</name>
<reference evidence="2" key="1">
    <citation type="submission" date="2021-05" db="EMBL/GenBank/DDBJ databases">
        <authorList>
            <person name="Alioto T."/>
            <person name="Alioto T."/>
            <person name="Gomez Garrido J."/>
        </authorList>
    </citation>
    <scope>NUCLEOTIDE SEQUENCE</scope>
</reference>
<feature type="transmembrane region" description="Helical" evidence="1">
    <location>
        <begin position="99"/>
        <end position="119"/>
    </location>
</feature>
<keyword evidence="1" id="KW-1133">Transmembrane helix</keyword>
<evidence type="ECO:0000313" key="2">
    <source>
        <dbReference type="EMBL" id="CAG6675275.1"/>
    </source>
</evidence>
<evidence type="ECO:0000256" key="1">
    <source>
        <dbReference type="SAM" id="Phobius"/>
    </source>
</evidence>
<keyword evidence="1" id="KW-0472">Membrane</keyword>
<dbReference type="AlphaFoldDB" id="A0A8D8WYP7"/>